<keyword evidence="3" id="KW-1185">Reference proteome</keyword>
<feature type="region of interest" description="Disordered" evidence="1">
    <location>
        <begin position="1"/>
        <end position="40"/>
    </location>
</feature>
<proteinExistence type="predicted"/>
<reference evidence="3" key="1">
    <citation type="journal article" date="2017" name="Genome Announc.">
        <title>Draft Genome Sequence of Terrimicrobium sacchariphilum NM-5T, a Facultative Anaerobic Soil Bacterium of the Class Spartobacteria.</title>
        <authorList>
            <person name="Qiu Y.L."/>
            <person name="Tourlousse D.M."/>
            <person name="Matsuura N."/>
            <person name="Ohashi A."/>
            <person name="Sekiguchi Y."/>
        </authorList>
    </citation>
    <scope>NUCLEOTIDE SEQUENCE [LARGE SCALE GENOMIC DNA]</scope>
    <source>
        <strain evidence="3">NM-5</strain>
    </source>
</reference>
<evidence type="ECO:0000313" key="3">
    <source>
        <dbReference type="Proteomes" id="UP000076023"/>
    </source>
</evidence>
<accession>A0A146GBV2</accession>
<dbReference type="EMBL" id="BDCO01000002">
    <property type="protein sequence ID" value="GAT34048.1"/>
    <property type="molecule type" value="Genomic_DNA"/>
</dbReference>
<evidence type="ECO:0000256" key="1">
    <source>
        <dbReference type="SAM" id="MobiDB-lite"/>
    </source>
</evidence>
<comment type="caution">
    <text evidence="2">The sequence shown here is derived from an EMBL/GenBank/DDBJ whole genome shotgun (WGS) entry which is preliminary data.</text>
</comment>
<dbReference type="STRING" id="690879.TSACC_22471"/>
<feature type="compositionally biased region" description="Basic and acidic residues" evidence="1">
    <location>
        <begin position="1"/>
        <end position="14"/>
    </location>
</feature>
<sequence length="97" mass="10542">MAQLTKRHEDKRPATSEANPIPAADTSLSPRGGAKHRRMKESILACLREAGGAGKTPAEIARELGVLKSRVQSWFSSTGKKCPGVRKVGTGRWRFVD</sequence>
<name>A0A146GBV2_TERSA</name>
<organism evidence="2 3">
    <name type="scientific">Terrimicrobium sacchariphilum</name>
    <dbReference type="NCBI Taxonomy" id="690879"/>
    <lineage>
        <taxon>Bacteria</taxon>
        <taxon>Pseudomonadati</taxon>
        <taxon>Verrucomicrobiota</taxon>
        <taxon>Terrimicrobiia</taxon>
        <taxon>Terrimicrobiales</taxon>
        <taxon>Terrimicrobiaceae</taxon>
        <taxon>Terrimicrobium</taxon>
    </lineage>
</organism>
<dbReference type="AlphaFoldDB" id="A0A146GBV2"/>
<dbReference type="InParanoid" id="A0A146GBV2"/>
<evidence type="ECO:0008006" key="4">
    <source>
        <dbReference type="Google" id="ProtNLM"/>
    </source>
</evidence>
<dbReference type="Gene3D" id="1.10.10.60">
    <property type="entry name" value="Homeodomain-like"/>
    <property type="match status" value="1"/>
</dbReference>
<dbReference type="Proteomes" id="UP000076023">
    <property type="component" value="Unassembled WGS sequence"/>
</dbReference>
<protein>
    <recommendedName>
        <fullName evidence="4">Homeodomain-like domain-containing protein</fullName>
    </recommendedName>
</protein>
<evidence type="ECO:0000313" key="2">
    <source>
        <dbReference type="EMBL" id="GAT34048.1"/>
    </source>
</evidence>
<gene>
    <name evidence="2" type="ORF">TSACC_22471</name>
</gene>